<evidence type="ECO:0000313" key="4">
    <source>
        <dbReference type="Proteomes" id="UP000199046"/>
    </source>
</evidence>
<evidence type="ECO:0000313" key="3">
    <source>
        <dbReference type="EMBL" id="SFC85982.1"/>
    </source>
</evidence>
<feature type="chain" id="PRO_5011560509" description="Late embryogenesis abundant protein" evidence="2">
    <location>
        <begin position="21"/>
        <end position="134"/>
    </location>
</feature>
<reference evidence="4" key="1">
    <citation type="submission" date="2016-10" db="EMBL/GenBank/DDBJ databases">
        <authorList>
            <person name="Varghese N."/>
            <person name="Submissions S."/>
        </authorList>
    </citation>
    <scope>NUCLEOTIDE SEQUENCE [LARGE SCALE GENOMIC DNA]</scope>
    <source>
        <strain evidence="4">DSM 23439</strain>
    </source>
</reference>
<accession>A0A1I1MMC4</accession>
<sequence length="134" mass="13517">MKATWIAPFVLALATTPALAGEQSGATGQSTNGTSTASQQSGGMTGTDTTRGQDSQSGSMTDNMKQKAGEKAGHEIDKHTSNSSGMQQKAGEKAKQGIDSRTGSNTSGNSRMGTSDTGNSSMGMSDTGDSTTSQ</sequence>
<dbReference type="RefSeq" id="WP_090135681.1">
    <property type="nucleotide sequence ID" value="NZ_FOLY01000007.1"/>
</dbReference>
<proteinExistence type="predicted"/>
<dbReference type="AlphaFoldDB" id="A0A1I1MMC4"/>
<keyword evidence="2" id="KW-0732">Signal</keyword>
<organism evidence="3 4">
    <name type="scientific">Kushneria avicenniae</name>
    <dbReference type="NCBI Taxonomy" id="402385"/>
    <lineage>
        <taxon>Bacteria</taxon>
        <taxon>Pseudomonadati</taxon>
        <taxon>Pseudomonadota</taxon>
        <taxon>Gammaproteobacteria</taxon>
        <taxon>Oceanospirillales</taxon>
        <taxon>Halomonadaceae</taxon>
        <taxon>Kushneria</taxon>
    </lineage>
</organism>
<evidence type="ECO:0008006" key="5">
    <source>
        <dbReference type="Google" id="ProtNLM"/>
    </source>
</evidence>
<keyword evidence="4" id="KW-1185">Reference proteome</keyword>
<feature type="region of interest" description="Disordered" evidence="1">
    <location>
        <begin position="20"/>
        <end position="134"/>
    </location>
</feature>
<dbReference type="EMBL" id="FOLY01000007">
    <property type="protein sequence ID" value="SFC85982.1"/>
    <property type="molecule type" value="Genomic_DNA"/>
</dbReference>
<dbReference type="Proteomes" id="UP000199046">
    <property type="component" value="Unassembled WGS sequence"/>
</dbReference>
<feature type="compositionally biased region" description="Polar residues" evidence="1">
    <location>
        <begin position="24"/>
        <end position="63"/>
    </location>
</feature>
<protein>
    <recommendedName>
        <fullName evidence="5">Late embryogenesis abundant protein</fullName>
    </recommendedName>
</protein>
<gene>
    <name evidence="3" type="ORF">SAMN05421848_3022</name>
</gene>
<evidence type="ECO:0000256" key="2">
    <source>
        <dbReference type="SAM" id="SignalP"/>
    </source>
</evidence>
<feature type="signal peptide" evidence="2">
    <location>
        <begin position="1"/>
        <end position="20"/>
    </location>
</feature>
<feature type="compositionally biased region" description="Polar residues" evidence="1">
    <location>
        <begin position="99"/>
        <end position="134"/>
    </location>
</feature>
<feature type="compositionally biased region" description="Basic and acidic residues" evidence="1">
    <location>
        <begin position="64"/>
        <end position="80"/>
    </location>
</feature>
<evidence type="ECO:0000256" key="1">
    <source>
        <dbReference type="SAM" id="MobiDB-lite"/>
    </source>
</evidence>
<dbReference type="OrthoDB" id="6184271at2"/>
<name>A0A1I1MMC4_9GAMM</name>